<proteinExistence type="predicted"/>
<evidence type="ECO:0000313" key="1">
    <source>
        <dbReference type="EMBL" id="MPM25768.1"/>
    </source>
</evidence>
<gene>
    <name evidence="1" type="ORF">SDC9_72268</name>
</gene>
<sequence length="67" mass="7738">MHMVLHKEISGVAEKSTILGFQQSVSVPFFCHDVMGAFDFISISEYVKYMNDKLLDFGFLQIYYYSA</sequence>
<organism evidence="1">
    <name type="scientific">bioreactor metagenome</name>
    <dbReference type="NCBI Taxonomy" id="1076179"/>
    <lineage>
        <taxon>unclassified sequences</taxon>
        <taxon>metagenomes</taxon>
        <taxon>ecological metagenomes</taxon>
    </lineage>
</organism>
<dbReference type="AlphaFoldDB" id="A0A644YCU4"/>
<dbReference type="EMBL" id="VSSQ01004574">
    <property type="protein sequence ID" value="MPM25768.1"/>
    <property type="molecule type" value="Genomic_DNA"/>
</dbReference>
<reference evidence="1" key="1">
    <citation type="submission" date="2019-08" db="EMBL/GenBank/DDBJ databases">
        <authorList>
            <person name="Kucharzyk K."/>
            <person name="Murdoch R.W."/>
            <person name="Higgins S."/>
            <person name="Loffler F."/>
        </authorList>
    </citation>
    <scope>NUCLEOTIDE SEQUENCE</scope>
</reference>
<comment type="caution">
    <text evidence="1">The sequence shown here is derived from an EMBL/GenBank/DDBJ whole genome shotgun (WGS) entry which is preliminary data.</text>
</comment>
<protein>
    <submittedName>
        <fullName evidence="1">Uncharacterized protein</fullName>
    </submittedName>
</protein>
<accession>A0A644YCU4</accession>
<name>A0A644YCU4_9ZZZZ</name>